<feature type="transmembrane region" description="Helical" evidence="9">
    <location>
        <begin position="76"/>
        <end position="97"/>
    </location>
</feature>
<dbReference type="OrthoDB" id="3369at2157"/>
<keyword evidence="5" id="KW-0547">Nucleotide-binding</keyword>
<organism evidence="11 12">
    <name type="scientific">Halapricum salinum</name>
    <dbReference type="NCBI Taxonomy" id="1457250"/>
    <lineage>
        <taxon>Archaea</taxon>
        <taxon>Methanobacteriati</taxon>
        <taxon>Methanobacteriota</taxon>
        <taxon>Stenosarchaea group</taxon>
        <taxon>Halobacteria</taxon>
        <taxon>Halobacteriales</taxon>
        <taxon>Haloarculaceae</taxon>
        <taxon>Halapricum</taxon>
    </lineage>
</organism>
<dbReference type="InterPro" id="IPR050351">
    <property type="entry name" value="BphY/WalK/GraS-like"/>
</dbReference>
<evidence type="ECO:0000256" key="5">
    <source>
        <dbReference type="ARBA" id="ARBA00022741"/>
    </source>
</evidence>
<dbReference type="Pfam" id="PF16926">
    <property type="entry name" value="HisKA_4TM"/>
    <property type="match status" value="1"/>
</dbReference>
<dbReference type="AlphaFoldDB" id="A0A4D6H9L6"/>
<sequence>MNQEAVYETGPLLVAVVGLGLFAVAASHHLTEVGRVEQVRGPLVAFALDGLPALALVGGGLHLRNQAFDPVNRWRVLLASVAGGAIVTGVIGLGILVRAQEGRPISEPTFQLLIGATAGSIAGFVAGYFYAASLERTTRATKAMSTLSFTNSVLRHDIKNDMTVIRGRARVITDAQPDDEIVAESAQTIDTQVGEVLDVIDTTSAIAETLSDDPEYEPVDIAEMARTVARSKGEAFAATITVDAPDRAEVRANDAVRTVLSNLVENSVEHNDASDPCAHVEVTIHPGHVCVRVLDNGPGVPDEMKPRLFDPRPDDTGGGGLHVVATLVENFGGEIRVEDNEPRGSVFVVELPRV</sequence>
<dbReference type="Proteomes" id="UP000296706">
    <property type="component" value="Chromosome"/>
</dbReference>
<keyword evidence="9" id="KW-1133">Transmembrane helix</keyword>
<dbReference type="Gene3D" id="3.30.565.10">
    <property type="entry name" value="Histidine kinase-like ATPase, C-terminal domain"/>
    <property type="match status" value="1"/>
</dbReference>
<dbReference type="InterPro" id="IPR005467">
    <property type="entry name" value="His_kinase_dom"/>
</dbReference>
<dbReference type="STRING" id="1457250.GCA_000755225_02503"/>
<dbReference type="PRINTS" id="PR00344">
    <property type="entry name" value="BCTRLSENSOR"/>
</dbReference>
<dbReference type="GO" id="GO:0000155">
    <property type="term" value="F:phosphorelay sensor kinase activity"/>
    <property type="evidence" value="ECO:0007669"/>
    <property type="project" value="InterPro"/>
</dbReference>
<comment type="catalytic activity">
    <reaction evidence="1">
        <text>ATP + protein L-histidine = ADP + protein N-phospho-L-histidine.</text>
        <dbReference type="EC" id="2.7.13.3"/>
    </reaction>
</comment>
<keyword evidence="12" id="KW-1185">Reference proteome</keyword>
<dbReference type="EMBL" id="CP031310">
    <property type="protein sequence ID" value="QCC49896.1"/>
    <property type="molecule type" value="Genomic_DNA"/>
</dbReference>
<protein>
    <recommendedName>
        <fullName evidence="2">histidine kinase</fullName>
        <ecNumber evidence="2">2.7.13.3</ecNumber>
    </recommendedName>
</protein>
<evidence type="ECO:0000313" key="12">
    <source>
        <dbReference type="Proteomes" id="UP000296706"/>
    </source>
</evidence>
<evidence type="ECO:0000256" key="8">
    <source>
        <dbReference type="ARBA" id="ARBA00023012"/>
    </source>
</evidence>
<dbReference type="SMART" id="SM00387">
    <property type="entry name" value="HATPase_c"/>
    <property type="match status" value="1"/>
</dbReference>
<keyword evidence="9" id="KW-0472">Membrane</keyword>
<evidence type="ECO:0000256" key="6">
    <source>
        <dbReference type="ARBA" id="ARBA00022777"/>
    </source>
</evidence>
<feature type="transmembrane region" description="Helical" evidence="9">
    <location>
        <begin position="43"/>
        <end position="64"/>
    </location>
</feature>
<dbReference type="InterPro" id="IPR004358">
    <property type="entry name" value="Sig_transdc_His_kin-like_C"/>
</dbReference>
<name>A0A4D6H9L6_9EURY</name>
<evidence type="ECO:0000256" key="3">
    <source>
        <dbReference type="ARBA" id="ARBA00022553"/>
    </source>
</evidence>
<dbReference type="InterPro" id="IPR036097">
    <property type="entry name" value="HisK_dim/P_sf"/>
</dbReference>
<evidence type="ECO:0000256" key="9">
    <source>
        <dbReference type="SAM" id="Phobius"/>
    </source>
</evidence>
<dbReference type="GO" id="GO:0005524">
    <property type="term" value="F:ATP binding"/>
    <property type="evidence" value="ECO:0007669"/>
    <property type="project" value="UniProtKB-KW"/>
</dbReference>
<evidence type="ECO:0000256" key="1">
    <source>
        <dbReference type="ARBA" id="ARBA00000085"/>
    </source>
</evidence>
<keyword evidence="7" id="KW-0067">ATP-binding</keyword>
<dbReference type="SUPFAM" id="SSF55874">
    <property type="entry name" value="ATPase domain of HSP90 chaperone/DNA topoisomerase II/histidine kinase"/>
    <property type="match status" value="1"/>
</dbReference>
<dbReference type="Pfam" id="PF02518">
    <property type="entry name" value="HATPase_c"/>
    <property type="match status" value="1"/>
</dbReference>
<dbReference type="KEGG" id="hsn:DV733_01050"/>
<keyword evidence="4" id="KW-0808">Transferase</keyword>
<dbReference type="InterPro" id="IPR003661">
    <property type="entry name" value="HisK_dim/P_dom"/>
</dbReference>
<gene>
    <name evidence="11" type="ORF">DV733_01050</name>
</gene>
<dbReference type="InterPro" id="IPR003594">
    <property type="entry name" value="HATPase_dom"/>
</dbReference>
<reference evidence="11 12" key="1">
    <citation type="journal article" date="2019" name="Nat. Commun.">
        <title>A new type of DNA phosphorothioation-based antiviral system in archaea.</title>
        <authorList>
            <person name="Xiong L."/>
            <person name="Liu S."/>
            <person name="Chen S."/>
            <person name="Xiao Y."/>
            <person name="Zhu B."/>
            <person name="Gao Y."/>
            <person name="Zhang Y."/>
            <person name="Chen B."/>
            <person name="Luo J."/>
            <person name="Deng Z."/>
            <person name="Chen X."/>
            <person name="Wang L."/>
            <person name="Chen S."/>
        </authorList>
    </citation>
    <scope>NUCLEOTIDE SEQUENCE [LARGE SCALE GENOMIC DNA]</scope>
    <source>
        <strain evidence="11 12">CBA1105</strain>
    </source>
</reference>
<evidence type="ECO:0000313" key="11">
    <source>
        <dbReference type="EMBL" id="QCC49896.1"/>
    </source>
</evidence>
<keyword evidence="8" id="KW-0902">Two-component regulatory system</keyword>
<dbReference type="EC" id="2.7.13.3" evidence="2"/>
<dbReference type="InterPro" id="IPR036890">
    <property type="entry name" value="HATPase_C_sf"/>
</dbReference>
<dbReference type="GO" id="GO:0000156">
    <property type="term" value="F:phosphorelay response regulator activity"/>
    <property type="evidence" value="ECO:0007669"/>
    <property type="project" value="TreeGrafter"/>
</dbReference>
<feature type="transmembrane region" description="Helical" evidence="9">
    <location>
        <begin position="12"/>
        <end position="31"/>
    </location>
</feature>
<evidence type="ECO:0000256" key="4">
    <source>
        <dbReference type="ARBA" id="ARBA00022679"/>
    </source>
</evidence>
<dbReference type="PANTHER" id="PTHR42878">
    <property type="entry name" value="TWO-COMPONENT HISTIDINE KINASE"/>
    <property type="match status" value="1"/>
</dbReference>
<dbReference type="RefSeq" id="WP_049993339.1">
    <property type="nucleotide sequence ID" value="NZ_CP031310.1"/>
</dbReference>
<keyword evidence="3" id="KW-0597">Phosphoprotein</keyword>
<dbReference type="SUPFAM" id="SSF47384">
    <property type="entry name" value="Homodimeric domain of signal transducing histidine kinase"/>
    <property type="match status" value="1"/>
</dbReference>
<evidence type="ECO:0000259" key="10">
    <source>
        <dbReference type="PROSITE" id="PS50109"/>
    </source>
</evidence>
<keyword evidence="6 11" id="KW-0418">Kinase</keyword>
<evidence type="ECO:0000256" key="7">
    <source>
        <dbReference type="ARBA" id="ARBA00022840"/>
    </source>
</evidence>
<dbReference type="PROSITE" id="PS50109">
    <property type="entry name" value="HIS_KIN"/>
    <property type="match status" value="1"/>
</dbReference>
<evidence type="ECO:0000256" key="2">
    <source>
        <dbReference type="ARBA" id="ARBA00012438"/>
    </source>
</evidence>
<accession>A0A4D6H9L6</accession>
<dbReference type="PANTHER" id="PTHR42878:SF7">
    <property type="entry name" value="SENSOR HISTIDINE KINASE GLRK"/>
    <property type="match status" value="1"/>
</dbReference>
<feature type="transmembrane region" description="Helical" evidence="9">
    <location>
        <begin position="109"/>
        <end position="131"/>
    </location>
</feature>
<dbReference type="CDD" id="cd00082">
    <property type="entry name" value="HisKA"/>
    <property type="match status" value="1"/>
</dbReference>
<feature type="domain" description="Histidine kinase" evidence="10">
    <location>
        <begin position="153"/>
        <end position="354"/>
    </location>
</feature>
<proteinExistence type="predicted"/>
<dbReference type="GO" id="GO:0030295">
    <property type="term" value="F:protein kinase activator activity"/>
    <property type="evidence" value="ECO:0007669"/>
    <property type="project" value="TreeGrafter"/>
</dbReference>
<dbReference type="GeneID" id="39846412"/>
<dbReference type="GO" id="GO:0007234">
    <property type="term" value="P:osmosensory signaling via phosphorelay pathway"/>
    <property type="evidence" value="ECO:0007669"/>
    <property type="project" value="TreeGrafter"/>
</dbReference>
<dbReference type="InterPro" id="IPR031623">
    <property type="entry name" value="HisKA_4TM"/>
</dbReference>
<keyword evidence="9" id="KW-0812">Transmembrane</keyword>